<dbReference type="InterPro" id="IPR011250">
    <property type="entry name" value="OMP/PagP_B-barrel"/>
</dbReference>
<dbReference type="SUPFAM" id="SSF56925">
    <property type="entry name" value="OMPA-like"/>
    <property type="match status" value="1"/>
</dbReference>
<accession>A0A255XI30</accession>
<keyword evidence="4" id="KW-1185">Reference proteome</keyword>
<comment type="caution">
    <text evidence="3">The sequence shown here is derived from an EMBL/GenBank/DDBJ whole genome shotgun (WGS) entry which is preliminary data.</text>
</comment>
<evidence type="ECO:0008006" key="5">
    <source>
        <dbReference type="Google" id="ProtNLM"/>
    </source>
</evidence>
<dbReference type="GO" id="GO:0055085">
    <property type="term" value="P:transmembrane transport"/>
    <property type="evidence" value="ECO:0007669"/>
    <property type="project" value="TreeGrafter"/>
</dbReference>
<proteinExistence type="inferred from homology"/>
<dbReference type="Gene3D" id="2.40.160.20">
    <property type="match status" value="1"/>
</dbReference>
<evidence type="ECO:0000256" key="2">
    <source>
        <dbReference type="SAM" id="SignalP"/>
    </source>
</evidence>
<evidence type="ECO:0000256" key="1">
    <source>
        <dbReference type="ARBA" id="ARBA00009330"/>
    </source>
</evidence>
<dbReference type="Pfam" id="PF03922">
    <property type="entry name" value="OmpW"/>
    <property type="match status" value="1"/>
</dbReference>
<dbReference type="InterPro" id="IPR005618">
    <property type="entry name" value="OMPW"/>
</dbReference>
<dbReference type="OrthoDB" id="9807574at2"/>
<dbReference type="EMBL" id="NOXS01000035">
    <property type="protein sequence ID" value="OYQ16636.1"/>
    <property type="molecule type" value="Genomic_DNA"/>
</dbReference>
<evidence type="ECO:0000313" key="3">
    <source>
        <dbReference type="EMBL" id="OYQ16636.1"/>
    </source>
</evidence>
<organism evidence="3 4">
    <name type="scientific">Elstera cyanobacteriorum</name>
    <dbReference type="NCBI Taxonomy" id="2022747"/>
    <lineage>
        <taxon>Bacteria</taxon>
        <taxon>Pseudomonadati</taxon>
        <taxon>Pseudomonadota</taxon>
        <taxon>Alphaproteobacteria</taxon>
        <taxon>Rhodospirillales</taxon>
        <taxon>Rhodospirillaceae</taxon>
        <taxon>Elstera</taxon>
    </lineage>
</organism>
<evidence type="ECO:0000313" key="4">
    <source>
        <dbReference type="Proteomes" id="UP000216361"/>
    </source>
</evidence>
<feature type="chain" id="PRO_5012355244" description="OmpW family protein" evidence="2">
    <location>
        <begin position="27"/>
        <end position="222"/>
    </location>
</feature>
<name>A0A255XI30_9PROT</name>
<dbReference type="AlphaFoldDB" id="A0A255XI30"/>
<feature type="signal peptide" evidence="2">
    <location>
        <begin position="1"/>
        <end position="26"/>
    </location>
</feature>
<dbReference type="PANTHER" id="PTHR36920:SF1">
    <property type="entry name" value="OUTER MEMBRANE PROTEIN W"/>
    <property type="match status" value="1"/>
</dbReference>
<dbReference type="Proteomes" id="UP000216361">
    <property type="component" value="Unassembled WGS sequence"/>
</dbReference>
<protein>
    <recommendedName>
        <fullName evidence="5">OmpW family protein</fullName>
    </recommendedName>
</protein>
<dbReference type="RefSeq" id="WP_094410273.1">
    <property type="nucleotide sequence ID" value="NZ_BMJZ01000003.1"/>
</dbReference>
<sequence>MATKSIFAKTAAAALGALLLASTAQAQDAQPGTFKTGDFLVRVRGLGVLPDVSSKVSAPVGGKVDISNDFIPEVDFSYFFTPNFSLELIAGTTRHSVTDKSSIVGDTHLGTVRLLPPTLTAQWHFLPTERINPYVGAGINYTIFYDAKNGSQHSGIRYDDNFGYALQAGVDVNVGGNWYANLDVKKIFLKTTAHVSAAKAIPTTAKVDIDPWIVGIGLGYKF</sequence>
<gene>
    <name evidence="3" type="ORF">CHR90_16725</name>
</gene>
<reference evidence="3 4" key="1">
    <citation type="submission" date="2017-07" db="EMBL/GenBank/DDBJ databases">
        <title>Elstera cyanobacteriorum sp. nov., a novel bacterium isolated from cyanobacterial aggregates in a eutrophic lake.</title>
        <authorList>
            <person name="Cai H."/>
        </authorList>
    </citation>
    <scope>NUCLEOTIDE SEQUENCE [LARGE SCALE GENOMIC DNA]</scope>
    <source>
        <strain evidence="3 4">TH019</strain>
    </source>
</reference>
<comment type="similarity">
    <text evidence="1">Belongs to the OmpW/AlkL family.</text>
</comment>
<dbReference type="PANTHER" id="PTHR36920">
    <property type="match status" value="1"/>
</dbReference>
<keyword evidence="2" id="KW-0732">Signal</keyword>
<dbReference type="GO" id="GO:0019867">
    <property type="term" value="C:outer membrane"/>
    <property type="evidence" value="ECO:0007669"/>
    <property type="project" value="InterPro"/>
</dbReference>